<dbReference type="Pfam" id="PF00168">
    <property type="entry name" value="C2"/>
    <property type="match status" value="1"/>
</dbReference>
<dbReference type="InterPro" id="IPR018488">
    <property type="entry name" value="cNMP-bd_CS"/>
</dbReference>
<evidence type="ECO:0000256" key="2">
    <source>
        <dbReference type="ARBA" id="ARBA00022448"/>
    </source>
</evidence>
<comment type="subcellular location">
    <subcellularLocation>
        <location evidence="1">Membrane</location>
        <topology evidence="1">Multi-pass membrane protein</topology>
    </subcellularLocation>
</comment>
<keyword evidence="4" id="KW-1133">Transmembrane helix</keyword>
<dbReference type="InterPro" id="IPR050866">
    <property type="entry name" value="CNG_cation_channel"/>
</dbReference>
<evidence type="ECO:0000256" key="9">
    <source>
        <dbReference type="SAM" id="MobiDB-lite"/>
    </source>
</evidence>
<dbReference type="Gene3D" id="2.60.120.10">
    <property type="entry name" value="Jelly Rolls"/>
    <property type="match status" value="2"/>
</dbReference>
<evidence type="ECO:0008006" key="13">
    <source>
        <dbReference type="Google" id="ProtNLM"/>
    </source>
</evidence>
<keyword evidence="5" id="KW-0406">Ion transport</keyword>
<evidence type="ECO:0000256" key="1">
    <source>
        <dbReference type="ARBA" id="ARBA00004141"/>
    </source>
</evidence>
<dbReference type="InterPro" id="IPR014710">
    <property type="entry name" value="RmlC-like_jellyroll"/>
</dbReference>
<proteinExistence type="predicted"/>
<feature type="domain" description="Cyclic nucleotide-binding" evidence="11">
    <location>
        <begin position="362"/>
        <end position="477"/>
    </location>
</feature>
<dbReference type="EMBL" id="HBKN01017663">
    <property type="protein sequence ID" value="CAE2296922.1"/>
    <property type="molecule type" value="Transcribed_RNA"/>
</dbReference>
<keyword evidence="8" id="KW-0407">Ion channel</keyword>
<name>A0A7S4KJL0_GUITH</name>
<keyword evidence="7" id="KW-1071">Ligand-gated ion channel</keyword>
<dbReference type="InterPro" id="IPR018490">
    <property type="entry name" value="cNMP-bd_dom_sf"/>
</dbReference>
<keyword evidence="3" id="KW-0812">Transmembrane</keyword>
<feature type="domain" description="C2" evidence="10">
    <location>
        <begin position="1"/>
        <end position="132"/>
    </location>
</feature>
<feature type="region of interest" description="Disordered" evidence="9">
    <location>
        <begin position="254"/>
        <end position="279"/>
    </location>
</feature>
<evidence type="ECO:0000256" key="6">
    <source>
        <dbReference type="ARBA" id="ARBA00023136"/>
    </source>
</evidence>
<dbReference type="PROSITE" id="PS00888">
    <property type="entry name" value="CNMP_BINDING_1"/>
    <property type="match status" value="2"/>
</dbReference>
<dbReference type="SMART" id="SM00100">
    <property type="entry name" value="cNMP"/>
    <property type="match status" value="2"/>
</dbReference>
<dbReference type="SUPFAM" id="SSF49562">
    <property type="entry name" value="C2 domain (Calcium/lipid-binding domain, CaLB)"/>
    <property type="match status" value="1"/>
</dbReference>
<accession>A0A7S4KJL0</accession>
<dbReference type="PROSITE" id="PS50042">
    <property type="entry name" value="CNMP_BINDING_3"/>
    <property type="match status" value="2"/>
</dbReference>
<feature type="compositionally biased region" description="Basic and acidic residues" evidence="9">
    <location>
        <begin position="207"/>
        <end position="227"/>
    </location>
</feature>
<feature type="compositionally biased region" description="Polar residues" evidence="9">
    <location>
        <begin position="323"/>
        <end position="339"/>
    </location>
</feature>
<dbReference type="GO" id="GO:0005221">
    <property type="term" value="F:intracellularly cyclic nucleotide-activated monoatomic cation channel activity"/>
    <property type="evidence" value="ECO:0007669"/>
    <property type="project" value="InterPro"/>
</dbReference>
<dbReference type="InterPro" id="IPR000595">
    <property type="entry name" value="cNMP-bd_dom"/>
</dbReference>
<feature type="compositionally biased region" description="Basic and acidic residues" evidence="9">
    <location>
        <begin position="172"/>
        <end position="181"/>
    </location>
</feature>
<dbReference type="InterPro" id="IPR035892">
    <property type="entry name" value="C2_domain_sf"/>
</dbReference>
<dbReference type="CDD" id="cd00038">
    <property type="entry name" value="CAP_ED"/>
    <property type="match status" value="2"/>
</dbReference>
<feature type="region of interest" description="Disordered" evidence="9">
    <location>
        <begin position="315"/>
        <end position="341"/>
    </location>
</feature>
<evidence type="ECO:0000256" key="3">
    <source>
        <dbReference type="ARBA" id="ARBA00022692"/>
    </source>
</evidence>
<feature type="compositionally biased region" description="Polar residues" evidence="9">
    <location>
        <begin position="268"/>
        <end position="279"/>
    </location>
</feature>
<protein>
    <recommendedName>
        <fullName evidence="13">C2 domain-containing protein</fullName>
    </recommendedName>
</protein>
<dbReference type="PANTHER" id="PTHR45638">
    <property type="entry name" value="CYCLIC NUCLEOTIDE-GATED CATION CHANNEL SUBUNIT A"/>
    <property type="match status" value="1"/>
</dbReference>
<keyword evidence="6" id="KW-0472">Membrane</keyword>
<dbReference type="SUPFAM" id="SSF51206">
    <property type="entry name" value="cAMP-binding domain-like"/>
    <property type="match status" value="2"/>
</dbReference>
<dbReference type="GO" id="GO:0016020">
    <property type="term" value="C:membrane"/>
    <property type="evidence" value="ECO:0007669"/>
    <property type="project" value="UniProtKB-SubCell"/>
</dbReference>
<dbReference type="Gene3D" id="2.60.40.150">
    <property type="entry name" value="C2 domain"/>
    <property type="match status" value="1"/>
</dbReference>
<dbReference type="PANTHER" id="PTHR45638:SF11">
    <property type="entry name" value="CYCLIC NUCLEOTIDE-GATED CATION CHANNEL SUBUNIT A"/>
    <property type="match status" value="1"/>
</dbReference>
<evidence type="ECO:0000259" key="10">
    <source>
        <dbReference type="PROSITE" id="PS50004"/>
    </source>
</evidence>
<keyword evidence="2" id="KW-0813">Transport</keyword>
<organism evidence="12">
    <name type="scientific">Guillardia theta</name>
    <name type="common">Cryptophyte</name>
    <name type="synonym">Cryptomonas phi</name>
    <dbReference type="NCBI Taxonomy" id="55529"/>
    <lineage>
        <taxon>Eukaryota</taxon>
        <taxon>Cryptophyceae</taxon>
        <taxon>Pyrenomonadales</taxon>
        <taxon>Geminigeraceae</taxon>
        <taxon>Guillardia</taxon>
    </lineage>
</organism>
<evidence type="ECO:0000256" key="5">
    <source>
        <dbReference type="ARBA" id="ARBA00023065"/>
    </source>
</evidence>
<dbReference type="InterPro" id="IPR000008">
    <property type="entry name" value="C2_dom"/>
</dbReference>
<dbReference type="Pfam" id="PF00027">
    <property type="entry name" value="cNMP_binding"/>
    <property type="match status" value="2"/>
</dbReference>
<feature type="domain" description="Cyclic nucleotide-binding" evidence="11">
    <location>
        <begin position="571"/>
        <end position="663"/>
    </location>
</feature>
<dbReference type="AlphaFoldDB" id="A0A7S4KJL0"/>
<evidence type="ECO:0000256" key="8">
    <source>
        <dbReference type="ARBA" id="ARBA00023303"/>
    </source>
</evidence>
<evidence type="ECO:0000256" key="4">
    <source>
        <dbReference type="ARBA" id="ARBA00022989"/>
    </source>
</evidence>
<evidence type="ECO:0000259" key="11">
    <source>
        <dbReference type="PROSITE" id="PS50042"/>
    </source>
</evidence>
<dbReference type="GO" id="GO:0044877">
    <property type="term" value="F:protein-containing complex binding"/>
    <property type="evidence" value="ECO:0007669"/>
    <property type="project" value="TreeGrafter"/>
</dbReference>
<dbReference type="PROSITE" id="PS00889">
    <property type="entry name" value="CNMP_BINDING_2"/>
    <property type="match status" value="2"/>
</dbReference>
<dbReference type="CDD" id="cd00030">
    <property type="entry name" value="C2"/>
    <property type="match status" value="1"/>
</dbReference>
<reference evidence="12" key="1">
    <citation type="submission" date="2021-01" db="EMBL/GenBank/DDBJ databases">
        <authorList>
            <person name="Corre E."/>
            <person name="Pelletier E."/>
            <person name="Niang G."/>
            <person name="Scheremetjew M."/>
            <person name="Finn R."/>
            <person name="Kale V."/>
            <person name="Holt S."/>
            <person name="Cochrane G."/>
            <person name="Meng A."/>
            <person name="Brown T."/>
            <person name="Cohen L."/>
        </authorList>
    </citation>
    <scope>NUCLEOTIDE SEQUENCE</scope>
    <source>
        <strain evidence="12">CCMP 2712</strain>
    </source>
</reference>
<dbReference type="SMART" id="SM00239">
    <property type="entry name" value="C2"/>
    <property type="match status" value="1"/>
</dbReference>
<feature type="region of interest" description="Disordered" evidence="9">
    <location>
        <begin position="172"/>
        <end position="227"/>
    </location>
</feature>
<gene>
    <name evidence="12" type="ORF">GTHE00462_LOCUS13921</name>
</gene>
<evidence type="ECO:0000256" key="7">
    <source>
        <dbReference type="ARBA" id="ARBA00023286"/>
    </source>
</evidence>
<dbReference type="PROSITE" id="PS50004">
    <property type="entry name" value="C2"/>
    <property type="match status" value="1"/>
</dbReference>
<evidence type="ECO:0000313" key="12">
    <source>
        <dbReference type="EMBL" id="CAE2296922.1"/>
    </source>
</evidence>
<sequence length="1106" mass="124462">MAREGINKGTTRLRLIVREAKNLYRSSNAPCNASCLVRLFSKNSGIYQERDEDEYTRSIFRSAVELETSNPLWNQVCEWDMDGKENAMIEISLWDSGALPEHGNLSLCIGQAVINVAKLSFPMHAKRYELDVHVRRSFASPKAKVLVEIDYSLFPSDGGENAKNMLKLPRDEFSHSQKSGEFEDVGSIQSDKASDDSHSSPIEQASEIDRSYLDCETPHDSVSPEKRAAEQISSLFQYHAAHHMDDAHHVNHLNSSAEKEFSPKRLSKTQNSDGSKTVDQKSFTSMFQLAQLEKEDFGSDEVSVGLALTDSKQKDSKLIAESEQGNPQESNTQNEQENISPEELRRKAVISQFLREGRRIKLFEEISDDFFFRLCQRLKLVSYETEERIVEAGTPGTSVYFIVSGQCAVAISGKVVAKLNAGDYFGEVAMLLSETRTADIFSLTNCELLELTNTDLWDVINEYPTSGNHMYMSLKRTAVASMKRNIGAMCVVESHPSAMESNMDPLSALNSTDRRRRVAQWREIYESDKPIPDQISEFPDVVDDSVDPMAEAMKISGVGQQVVNVIRNMKLFIGAPLRAQAQVVARLKSIIYEQGDTIIQAGDIGTCMYIINNGKAEVIVDDKRVAELATGTFFGEVALMGNQKRTATVKAMTKCELLQLDQDDVWTVFNMFPSMYKTLTEVAEARIKKAQQEFESPDPNSKSSENDTWKDKLRKQKRGIFRVKFRAPFDKFTPEEIGSTQRLSFSATFSHVKVMIPVSKEDSYSFTISREDEVIYSSPVIRALQPAWPARVDLQQRFDYENDKFLIFRLIQNNRKVFNTSKTVCVGTANINLASVLSASDRRSEQTFDLYEDDNSRERKSTSIFGKVQASMHISRPKQEPYVIFVPIFRDKEIMPITDHTGRKIMLVRWRNVMDVDVDSSARCKLITLIDIGGLDGSYKGQVATEVTLGSHARSRLSNHFDIHWATVKTKLQVRGKGVASTKTVPKNLHGMDVTPVSKFKVVPTFQEYVMSNSGAKGKMVRSFSLRHKLADEDAMMGCITLGPRESTWVRVEVMPGQDALRLIQAAVGLSESQRLAPLPGSHTWMDGKRTSKHLLPDTFDNNYSS</sequence>